<dbReference type="Pfam" id="PF13641">
    <property type="entry name" value="Glyco_tranf_2_3"/>
    <property type="match status" value="1"/>
</dbReference>
<keyword evidence="6" id="KW-1133">Transmembrane helix</keyword>
<evidence type="ECO:0000256" key="1">
    <source>
        <dbReference type="ARBA" id="ARBA00004236"/>
    </source>
</evidence>
<feature type="transmembrane region" description="Helical" evidence="6">
    <location>
        <begin position="337"/>
        <end position="356"/>
    </location>
</feature>
<keyword evidence="4 7" id="KW-0808">Transferase</keyword>
<dbReference type="RefSeq" id="WP_218825554.1">
    <property type="nucleotide sequence ID" value="NZ_FZOD01000036.1"/>
</dbReference>
<keyword evidence="8" id="KW-1185">Reference proteome</keyword>
<evidence type="ECO:0000256" key="6">
    <source>
        <dbReference type="SAM" id="Phobius"/>
    </source>
</evidence>
<keyword evidence="3" id="KW-0328">Glycosyltransferase</keyword>
<evidence type="ECO:0000256" key="2">
    <source>
        <dbReference type="ARBA" id="ARBA00022475"/>
    </source>
</evidence>
<evidence type="ECO:0000313" key="7">
    <source>
        <dbReference type="EMBL" id="SNT35239.1"/>
    </source>
</evidence>
<feature type="transmembrane region" description="Helical" evidence="6">
    <location>
        <begin position="307"/>
        <end position="331"/>
    </location>
</feature>
<organism evidence="7 8">
    <name type="scientific">Streptosporangium subroseum</name>
    <dbReference type="NCBI Taxonomy" id="106412"/>
    <lineage>
        <taxon>Bacteria</taxon>
        <taxon>Bacillati</taxon>
        <taxon>Actinomycetota</taxon>
        <taxon>Actinomycetes</taxon>
        <taxon>Streptosporangiales</taxon>
        <taxon>Streptosporangiaceae</taxon>
        <taxon>Streptosporangium</taxon>
    </lineage>
</organism>
<reference evidence="7 8" key="1">
    <citation type="submission" date="2017-06" db="EMBL/GenBank/DDBJ databases">
        <authorList>
            <person name="Kim H.J."/>
            <person name="Triplett B.A."/>
        </authorList>
    </citation>
    <scope>NUCLEOTIDE SEQUENCE [LARGE SCALE GENOMIC DNA]</scope>
    <source>
        <strain evidence="7 8">CGMCC 4.2132</strain>
    </source>
</reference>
<evidence type="ECO:0000256" key="3">
    <source>
        <dbReference type="ARBA" id="ARBA00022676"/>
    </source>
</evidence>
<name>A0A239M011_9ACTN</name>
<dbReference type="GO" id="GO:0030213">
    <property type="term" value="P:hyaluronan biosynthetic process"/>
    <property type="evidence" value="ECO:0007669"/>
    <property type="project" value="TreeGrafter"/>
</dbReference>
<dbReference type="InterPro" id="IPR029044">
    <property type="entry name" value="Nucleotide-diphossugar_trans"/>
</dbReference>
<sequence length="420" mass="46835">MASVSDWFDAAYEWVVRSTANGSWRDFIPLGLAGLLVWGLWLYRVVLSRLAKPVVNGYRTTVSVVVPSYREDAEILVRCLASWLSQDPLEVIIVVDVADTECHAKLQEVTDPRLRVLVFEHSGKRSALGVGIRAAQGEVVVFADSDTWWQPGLLDAVQMPFEDPTVGGVGTQQNVYQRTTSVWRRIADWLVNLRYYDYVPAMGSRGGVACLSGRTAAYRLSAILPVVTHLENEFFLGRRCIAGDDGRLTWLVLASGYKTVHQSSARAISMFPDSFSAFVKQRVRWSRNSYRCYLTALWKGWLWKTPLVTKVTVLQILLTPVTMGVTLAYLFFSRLELTAVSIGLAVGWLVLGRGIRGWSHLRRHPSEILLLPLLCLVVIMIALPIKLYAFLTMNKQGWLTRTSDQVGGAGQSAATLKGLV</sequence>
<proteinExistence type="predicted"/>
<dbReference type="GO" id="GO:0050501">
    <property type="term" value="F:hyaluronan synthase activity"/>
    <property type="evidence" value="ECO:0007669"/>
    <property type="project" value="TreeGrafter"/>
</dbReference>
<comment type="subcellular location">
    <subcellularLocation>
        <location evidence="1">Cell membrane</location>
    </subcellularLocation>
</comment>
<evidence type="ECO:0000313" key="8">
    <source>
        <dbReference type="Proteomes" id="UP000198282"/>
    </source>
</evidence>
<feature type="transmembrane region" description="Helical" evidence="6">
    <location>
        <begin position="368"/>
        <end position="391"/>
    </location>
</feature>
<feature type="transmembrane region" description="Helical" evidence="6">
    <location>
        <begin position="27"/>
        <end position="46"/>
    </location>
</feature>
<dbReference type="SUPFAM" id="SSF53448">
    <property type="entry name" value="Nucleotide-diphospho-sugar transferases"/>
    <property type="match status" value="1"/>
</dbReference>
<evidence type="ECO:0000256" key="4">
    <source>
        <dbReference type="ARBA" id="ARBA00022679"/>
    </source>
</evidence>
<keyword evidence="5 6" id="KW-0472">Membrane</keyword>
<dbReference type="PANTHER" id="PTHR22913:SF12">
    <property type="entry name" value="MANNURONAN SYNTHASE"/>
    <property type="match status" value="1"/>
</dbReference>
<dbReference type="Proteomes" id="UP000198282">
    <property type="component" value="Unassembled WGS sequence"/>
</dbReference>
<dbReference type="CDD" id="cd06434">
    <property type="entry name" value="GT2_HAS"/>
    <property type="match status" value="1"/>
</dbReference>
<dbReference type="GO" id="GO:0005886">
    <property type="term" value="C:plasma membrane"/>
    <property type="evidence" value="ECO:0007669"/>
    <property type="project" value="UniProtKB-SubCell"/>
</dbReference>
<keyword evidence="6" id="KW-0812">Transmembrane</keyword>
<keyword evidence="2" id="KW-1003">Cell membrane</keyword>
<gene>
    <name evidence="7" type="ORF">SAMN05216276_103630</name>
</gene>
<dbReference type="GO" id="GO:0085029">
    <property type="term" value="P:extracellular matrix assembly"/>
    <property type="evidence" value="ECO:0007669"/>
    <property type="project" value="TreeGrafter"/>
</dbReference>
<evidence type="ECO:0000256" key="5">
    <source>
        <dbReference type="ARBA" id="ARBA00023136"/>
    </source>
</evidence>
<dbReference type="EMBL" id="FZOD01000036">
    <property type="protein sequence ID" value="SNT35239.1"/>
    <property type="molecule type" value="Genomic_DNA"/>
</dbReference>
<dbReference type="PANTHER" id="PTHR22913">
    <property type="entry name" value="HYALURONAN SYNTHASE"/>
    <property type="match status" value="1"/>
</dbReference>
<accession>A0A239M011</accession>
<protein>
    <submittedName>
        <fullName evidence="7">Glycosyltransferase, catalytic subunit of cellulose synthase and poly-beta-1,6-N-acetylglucosamine synthase</fullName>
    </submittedName>
</protein>
<dbReference type="AlphaFoldDB" id="A0A239M011"/>
<dbReference type="Gene3D" id="3.90.550.10">
    <property type="entry name" value="Spore Coat Polysaccharide Biosynthesis Protein SpsA, Chain A"/>
    <property type="match status" value="1"/>
</dbReference>